<dbReference type="AlphaFoldDB" id="A0AAN7S018"/>
<protein>
    <submittedName>
        <fullName evidence="2">Uncharacterized protein</fullName>
    </submittedName>
</protein>
<feature type="region of interest" description="Disordered" evidence="1">
    <location>
        <begin position="445"/>
        <end position="479"/>
    </location>
</feature>
<feature type="region of interest" description="Disordered" evidence="1">
    <location>
        <begin position="57"/>
        <end position="104"/>
    </location>
</feature>
<reference evidence="2 3" key="1">
    <citation type="journal article" date="2023" name="J. Hered.">
        <title>Chromosome-level genome of the wood stork (Mycteria americana) provides insight into avian chromosome evolution.</title>
        <authorList>
            <person name="Flamio R. Jr."/>
            <person name="Ramstad K.M."/>
        </authorList>
    </citation>
    <scope>NUCLEOTIDE SEQUENCE [LARGE SCALE GENOMIC DNA]</scope>
    <source>
        <strain evidence="2">JAX WOST 10</strain>
    </source>
</reference>
<evidence type="ECO:0000256" key="1">
    <source>
        <dbReference type="SAM" id="MobiDB-lite"/>
    </source>
</evidence>
<name>A0AAN7S018_MYCAM</name>
<evidence type="ECO:0000313" key="2">
    <source>
        <dbReference type="EMBL" id="KAK4827284.1"/>
    </source>
</evidence>
<gene>
    <name evidence="2" type="ORF">QYF61_016430</name>
</gene>
<dbReference type="EMBL" id="JAUNZN010000002">
    <property type="protein sequence ID" value="KAK4827284.1"/>
    <property type="molecule type" value="Genomic_DNA"/>
</dbReference>
<comment type="caution">
    <text evidence="2">The sequence shown here is derived from an EMBL/GenBank/DDBJ whole genome shotgun (WGS) entry which is preliminary data.</text>
</comment>
<evidence type="ECO:0000313" key="3">
    <source>
        <dbReference type="Proteomes" id="UP001333110"/>
    </source>
</evidence>
<feature type="compositionally biased region" description="Polar residues" evidence="1">
    <location>
        <begin position="501"/>
        <end position="517"/>
    </location>
</feature>
<proteinExistence type="predicted"/>
<dbReference type="Proteomes" id="UP001333110">
    <property type="component" value="Unassembled WGS sequence"/>
</dbReference>
<feature type="compositionally biased region" description="Polar residues" evidence="1">
    <location>
        <begin position="89"/>
        <end position="104"/>
    </location>
</feature>
<feature type="region of interest" description="Disordered" evidence="1">
    <location>
        <begin position="583"/>
        <end position="607"/>
    </location>
</feature>
<keyword evidence="3" id="KW-1185">Reference proteome</keyword>
<sequence length="658" mass="72306">MYPNSPKLPGLGSGLAELRQLAKRISPASQLRAGSPRTRQCKRSAAVARLRGLQLAAGSAQPVRRAGKATMPEQVSADPRLKEKLALSPPTNSGSFFPSTAGSPESQNCIGWKRPLRSSSPTINLTLPRPPLYHVPKHLIQTSFKYLQGWRLNHFAGQPVPMLDNPLGEEFFPNIQSKPPLVQLEAISSCPITCYLGEETDPHLSTTSFQVVVESKKVSPQPPFLQAEQPQFPQPLLRRLVLQTLHQLRCPSLHTLQHLNVFLVVGGPKLNTVFEVRPHQCRPAVNQHPQVLFRWAAFQPLFPKPVALHGVAVAQVQDPALGLVEPHTIDLGPSTQPVQLPLQSLPTLKQINTPTQLGVICKLTEGALDPFVQIIDKDIKQNWPQHRALGNTACERPPTGLNSIHHHSLGPAIQPVLYPAKSTPVQAMSSQFLQENALTLETHKPPGKLQEAFPTQREESGLQRPPCAEAAPKSSSAEDVQKWLQLPPLPFQEASPEESWPATTQIQEQSNPVQWNSPDKPVQIKVLMKPTKIYVYTHTLTHTRMQQTPYKTRSGTELHLKGLYGLPRVADCVGADGLSTLGDSRWKEPNEKGNADRDAMEERRGGDSLVVDVTTGSTGPTLPFGGTLSEEVSACGAAIRHFQMIDSHLQNLCFFQLG</sequence>
<organism evidence="2 3">
    <name type="scientific">Mycteria americana</name>
    <name type="common">Wood stork</name>
    <dbReference type="NCBI Taxonomy" id="33587"/>
    <lineage>
        <taxon>Eukaryota</taxon>
        <taxon>Metazoa</taxon>
        <taxon>Chordata</taxon>
        <taxon>Craniata</taxon>
        <taxon>Vertebrata</taxon>
        <taxon>Euteleostomi</taxon>
        <taxon>Archelosauria</taxon>
        <taxon>Archosauria</taxon>
        <taxon>Dinosauria</taxon>
        <taxon>Saurischia</taxon>
        <taxon>Theropoda</taxon>
        <taxon>Coelurosauria</taxon>
        <taxon>Aves</taxon>
        <taxon>Neognathae</taxon>
        <taxon>Neoaves</taxon>
        <taxon>Aequornithes</taxon>
        <taxon>Ciconiiformes</taxon>
        <taxon>Ciconiidae</taxon>
        <taxon>Mycteria</taxon>
    </lineage>
</organism>
<feature type="region of interest" description="Disordered" evidence="1">
    <location>
        <begin position="491"/>
        <end position="517"/>
    </location>
</feature>
<feature type="compositionally biased region" description="Basic and acidic residues" evidence="1">
    <location>
        <begin position="584"/>
        <end position="606"/>
    </location>
</feature>
<accession>A0AAN7S018</accession>